<dbReference type="OrthoDB" id="6267536at2759"/>
<feature type="signal peptide" evidence="2">
    <location>
        <begin position="1"/>
        <end position="24"/>
    </location>
</feature>
<organism evidence="3">
    <name type="scientific">Echinococcus granulosus</name>
    <name type="common">Hydatid tapeworm</name>
    <dbReference type="NCBI Taxonomy" id="6210"/>
    <lineage>
        <taxon>Eukaryota</taxon>
        <taxon>Metazoa</taxon>
        <taxon>Spiralia</taxon>
        <taxon>Lophotrochozoa</taxon>
        <taxon>Platyhelminthes</taxon>
        <taxon>Cestoda</taxon>
        <taxon>Eucestoda</taxon>
        <taxon>Cyclophyllidea</taxon>
        <taxon>Taeniidae</taxon>
        <taxon>Echinococcus</taxon>
        <taxon>Echinococcus granulosus group</taxon>
    </lineage>
</organism>
<evidence type="ECO:0000256" key="1">
    <source>
        <dbReference type="SAM" id="MobiDB-lite"/>
    </source>
</evidence>
<feature type="region of interest" description="Disordered" evidence="1">
    <location>
        <begin position="34"/>
        <end position="97"/>
    </location>
</feature>
<feature type="chain" id="PRO_5033210108" evidence="2">
    <location>
        <begin position="25"/>
        <end position="246"/>
    </location>
</feature>
<name>A0A068WLB9_ECHGR</name>
<dbReference type="GO" id="GO:0016301">
    <property type="term" value="F:kinase activity"/>
    <property type="evidence" value="ECO:0007669"/>
    <property type="project" value="UniProtKB-KW"/>
</dbReference>
<reference evidence="3 4" key="1">
    <citation type="journal article" date="2013" name="Nature">
        <title>The genomes of four tapeworm species reveal adaptations to parasitism.</title>
        <authorList>
            <person name="Tsai I.J."/>
            <person name="Zarowiecki M."/>
            <person name="Holroyd N."/>
            <person name="Garciarrubio A."/>
            <person name="Sanchez-Flores A."/>
            <person name="Brooks K.L."/>
            <person name="Tracey A."/>
            <person name="Bobes R.J."/>
            <person name="Fragoso G."/>
            <person name="Sciutto E."/>
            <person name="Aslett M."/>
            <person name="Beasley H."/>
            <person name="Bennett H.M."/>
            <person name="Cai J."/>
            <person name="Camicia F."/>
            <person name="Clark R."/>
            <person name="Cucher M."/>
            <person name="De Silva N."/>
            <person name="Day T.A."/>
            <person name="Deplazes P."/>
            <person name="Estrada K."/>
            <person name="Fernandez C."/>
            <person name="Holland P.W."/>
            <person name="Hou J."/>
            <person name="Hu S."/>
            <person name="Huckvale T."/>
            <person name="Hung S.S."/>
            <person name="Kamenetzky L."/>
            <person name="Keane J.A."/>
            <person name="Kiss F."/>
            <person name="Koziol U."/>
            <person name="Lambert O."/>
            <person name="Liu K."/>
            <person name="Luo X."/>
            <person name="Luo Y."/>
            <person name="Macchiaroli N."/>
            <person name="Nichol S."/>
            <person name="Paps J."/>
            <person name="Parkinson J."/>
            <person name="Pouchkina-Stantcheva N."/>
            <person name="Riddiford N."/>
            <person name="Rosenzvit M."/>
            <person name="Salinas G."/>
            <person name="Wasmuth J.D."/>
            <person name="Zamanian M."/>
            <person name="Zheng Y."/>
            <person name="Cai X."/>
            <person name="Soberon X."/>
            <person name="Olson P.D."/>
            <person name="Laclette J.P."/>
            <person name="Brehm K."/>
            <person name="Berriman M."/>
            <person name="Garciarrubio A."/>
            <person name="Bobes R.J."/>
            <person name="Fragoso G."/>
            <person name="Sanchez-Flores A."/>
            <person name="Estrada K."/>
            <person name="Cevallos M.A."/>
            <person name="Morett E."/>
            <person name="Gonzalez V."/>
            <person name="Portillo T."/>
            <person name="Ochoa-Leyva A."/>
            <person name="Jose M.V."/>
            <person name="Sciutto E."/>
            <person name="Landa A."/>
            <person name="Jimenez L."/>
            <person name="Valdes V."/>
            <person name="Carrero J.C."/>
            <person name="Larralde C."/>
            <person name="Morales-Montor J."/>
            <person name="Limon-Lason J."/>
            <person name="Soberon X."/>
            <person name="Laclette J.P."/>
        </authorList>
    </citation>
    <scope>NUCLEOTIDE SEQUENCE [LARGE SCALE GENOMIC DNA]</scope>
</reference>
<evidence type="ECO:0000256" key="2">
    <source>
        <dbReference type="SAM" id="SignalP"/>
    </source>
</evidence>
<dbReference type="EMBL" id="LK028578">
    <property type="protein sequence ID" value="CDS18464.1"/>
    <property type="molecule type" value="Genomic_DNA"/>
</dbReference>
<dbReference type="AlphaFoldDB" id="A0A068WLB9"/>
<keyword evidence="3" id="KW-0808">Transferase</keyword>
<dbReference type="WBParaSite" id="EgrG_000625100">
    <property type="protein sequence ID" value="EgrG_000625100"/>
    <property type="gene ID" value="EgrG_000625100"/>
</dbReference>
<protein>
    <submittedName>
        <fullName evidence="3 5">Carbohydrate puine kinase PfkB</fullName>
    </submittedName>
</protein>
<reference evidence="5" key="3">
    <citation type="submission" date="2020-10" db="UniProtKB">
        <authorList>
            <consortium name="WormBaseParasite"/>
        </authorList>
    </citation>
    <scope>IDENTIFICATION</scope>
</reference>
<evidence type="ECO:0000313" key="4">
    <source>
        <dbReference type="Proteomes" id="UP000492820"/>
    </source>
</evidence>
<evidence type="ECO:0000313" key="5">
    <source>
        <dbReference type="WBParaSite" id="EgrG_000625100"/>
    </source>
</evidence>
<gene>
    <name evidence="3" type="ORF">EgrG_000625100</name>
</gene>
<proteinExistence type="predicted"/>
<evidence type="ECO:0000313" key="3">
    <source>
        <dbReference type="EMBL" id="CDS18464.1"/>
    </source>
</evidence>
<keyword evidence="3" id="KW-0418">Kinase</keyword>
<feature type="compositionally biased region" description="Polar residues" evidence="1">
    <location>
        <begin position="209"/>
        <end position="220"/>
    </location>
</feature>
<feature type="compositionally biased region" description="Polar residues" evidence="1">
    <location>
        <begin position="45"/>
        <end position="60"/>
    </location>
</feature>
<dbReference type="Proteomes" id="UP000492820">
    <property type="component" value="Unassembled WGS sequence"/>
</dbReference>
<sequence>MTESEESKLLMHFFLIFLLEKLIALQSKSTQNIEQDGKKTGKSPAVQNSQNRNNQIQVSRSRAAPTNRRPPIQRPKAYPPDGMSVDESDPESESMPGDFNNGWEDDFRHMGVPSYRRPQSKNVKRQLKLPPAHAPSFKRSRMIEEVPGPSSRGNFIDYSPSGPSHSSLGGARASMSYEFADICTDLSEEPPIIYSKGAGFPSNEAPRRTTPSILKTSSLVGGNVNDRPFTQKPPPVSGSFFDPRFH</sequence>
<reference evidence="3" key="2">
    <citation type="submission" date="2014-06" db="EMBL/GenBank/DDBJ databases">
        <authorList>
            <person name="Aslett M."/>
        </authorList>
    </citation>
    <scope>NUCLEOTIDE SEQUENCE</scope>
</reference>
<keyword evidence="2" id="KW-0732">Signal</keyword>
<accession>A0A068WLB9</accession>
<feature type="region of interest" description="Disordered" evidence="1">
    <location>
        <begin position="197"/>
        <end position="246"/>
    </location>
</feature>